<dbReference type="GO" id="GO:0006729">
    <property type="term" value="P:tetrahydrobiopterin biosynthetic process"/>
    <property type="evidence" value="ECO:0007669"/>
    <property type="project" value="TreeGrafter"/>
</dbReference>
<dbReference type="Proteomes" id="UP001255856">
    <property type="component" value="Unassembled WGS sequence"/>
</dbReference>
<dbReference type="Pfam" id="PF01227">
    <property type="entry name" value="GTP_cyclohydroI"/>
    <property type="match status" value="2"/>
</dbReference>
<evidence type="ECO:0000259" key="8">
    <source>
        <dbReference type="Pfam" id="PF01227"/>
    </source>
</evidence>
<comment type="similarity">
    <text evidence="2">Belongs to the GTP cyclohydrolase I family.</text>
</comment>
<comment type="pathway">
    <text evidence="1">Cofactor biosynthesis; 7,8-dihydroneopterin triphosphate biosynthesis; 7,8-dihydroneopterin triphosphate from GTP: step 1/1.</text>
</comment>
<dbReference type="PANTHER" id="PTHR11109:SF7">
    <property type="entry name" value="GTP CYCLOHYDROLASE 1"/>
    <property type="match status" value="1"/>
</dbReference>
<dbReference type="GO" id="GO:0005737">
    <property type="term" value="C:cytoplasm"/>
    <property type="evidence" value="ECO:0007669"/>
    <property type="project" value="TreeGrafter"/>
</dbReference>
<name>A0AAD9MN27_PROWI</name>
<dbReference type="GO" id="GO:0008270">
    <property type="term" value="F:zinc ion binding"/>
    <property type="evidence" value="ECO:0007669"/>
    <property type="project" value="TreeGrafter"/>
</dbReference>
<dbReference type="EC" id="3.5.4.16" evidence="3"/>
<feature type="region of interest" description="Disordered" evidence="7">
    <location>
        <begin position="168"/>
        <end position="191"/>
    </location>
</feature>
<evidence type="ECO:0000256" key="5">
    <source>
        <dbReference type="ARBA" id="ARBA00022801"/>
    </source>
</evidence>
<feature type="domain" description="GTP cyclohydrolase I" evidence="8">
    <location>
        <begin position="259"/>
        <end position="373"/>
    </location>
</feature>
<keyword evidence="5" id="KW-0378">Hydrolase</keyword>
<gene>
    <name evidence="9" type="ORF">QBZ16_000467</name>
</gene>
<proteinExistence type="inferred from homology"/>
<dbReference type="GO" id="GO:0005525">
    <property type="term" value="F:GTP binding"/>
    <property type="evidence" value="ECO:0007669"/>
    <property type="project" value="TreeGrafter"/>
</dbReference>
<dbReference type="InterPro" id="IPR020602">
    <property type="entry name" value="GTP_CycHdrlase_I_dom"/>
</dbReference>
<feature type="compositionally biased region" description="Basic and acidic residues" evidence="7">
    <location>
        <begin position="170"/>
        <end position="182"/>
    </location>
</feature>
<dbReference type="InterPro" id="IPR043133">
    <property type="entry name" value="GTP-CH-I_C/QueF"/>
</dbReference>
<dbReference type="AlphaFoldDB" id="A0AAD9MN27"/>
<dbReference type="PANTHER" id="PTHR11109">
    <property type="entry name" value="GTP CYCLOHYDROLASE I"/>
    <property type="match status" value="1"/>
</dbReference>
<comment type="caution">
    <text evidence="9">The sequence shown here is derived from an EMBL/GenBank/DDBJ whole genome shotgun (WGS) entry which is preliminary data.</text>
</comment>
<evidence type="ECO:0000256" key="2">
    <source>
        <dbReference type="ARBA" id="ARBA00008085"/>
    </source>
</evidence>
<organism evidence="9 10">
    <name type="scientific">Prototheca wickerhamii</name>
    <dbReference type="NCBI Taxonomy" id="3111"/>
    <lineage>
        <taxon>Eukaryota</taxon>
        <taxon>Viridiplantae</taxon>
        <taxon>Chlorophyta</taxon>
        <taxon>core chlorophytes</taxon>
        <taxon>Trebouxiophyceae</taxon>
        <taxon>Chlorellales</taxon>
        <taxon>Chlorellaceae</taxon>
        <taxon>Prototheca</taxon>
    </lineage>
</organism>
<sequence>MTRGEDQNHTEAFGTAFFHEPQLTECPDGIVLVRDITFSTLSSSTLLPFYGAIHIAYVPSRGVILGLSKLARVTRVLAARLQSQWALTQAVLRAFAEELAPLGAAVVCVARHLGSARPEGLTEPRVTCAVTGSLKAPERLAELELLLGLAPGAAHAARAEGVTDAPEPLDLSHEALSPKEEGGPTLPGGAPVPGASRYVDWLWHATAGYRMAAEPAGLDDALDGAATPSSGASELMDFDPAHVDPGAAPQGTPRGWRHVASLHFSSECEHHLLPFHGTVGVAVQGAGALPPRLLRRAVDRFARRLQVQERLGNQVADALWEAVPGARGLLVVVRSAHMCMVARGVEQHASTTMTTCARGAMAGDAAARLAALQALLQEPARG</sequence>
<dbReference type="SUPFAM" id="SSF55620">
    <property type="entry name" value="Tetrahydrobiopterin biosynthesis enzymes-like"/>
    <property type="match status" value="2"/>
</dbReference>
<dbReference type="InterPro" id="IPR001474">
    <property type="entry name" value="GTP_CycHdrlase_I"/>
</dbReference>
<keyword evidence="10" id="KW-1185">Reference proteome</keyword>
<evidence type="ECO:0000256" key="4">
    <source>
        <dbReference type="ARBA" id="ARBA00017272"/>
    </source>
</evidence>
<feature type="region of interest" description="Disordered" evidence="7">
    <location>
        <begin position="222"/>
        <end position="254"/>
    </location>
</feature>
<dbReference type="GO" id="GO:0003934">
    <property type="term" value="F:GTP cyclohydrolase I activity"/>
    <property type="evidence" value="ECO:0007669"/>
    <property type="project" value="UniProtKB-EC"/>
</dbReference>
<evidence type="ECO:0000256" key="6">
    <source>
        <dbReference type="ARBA" id="ARBA00030854"/>
    </source>
</evidence>
<dbReference type="GO" id="GO:0046654">
    <property type="term" value="P:tetrahydrofolate biosynthetic process"/>
    <property type="evidence" value="ECO:0007669"/>
    <property type="project" value="InterPro"/>
</dbReference>
<protein>
    <recommendedName>
        <fullName evidence="4">GTP cyclohydrolase 1</fullName>
        <ecNumber evidence="3">3.5.4.16</ecNumber>
    </recommendedName>
    <alternativeName>
        <fullName evidence="6">GTP cyclohydrolase I</fullName>
    </alternativeName>
</protein>
<dbReference type="EMBL" id="JASFZW010000001">
    <property type="protein sequence ID" value="KAK2080613.1"/>
    <property type="molecule type" value="Genomic_DNA"/>
</dbReference>
<feature type="domain" description="GTP cyclohydrolase I" evidence="8">
    <location>
        <begin position="3"/>
        <end position="115"/>
    </location>
</feature>
<evidence type="ECO:0000256" key="7">
    <source>
        <dbReference type="SAM" id="MobiDB-lite"/>
    </source>
</evidence>
<dbReference type="Gene3D" id="3.30.1130.10">
    <property type="match status" value="2"/>
</dbReference>
<evidence type="ECO:0000313" key="9">
    <source>
        <dbReference type="EMBL" id="KAK2080613.1"/>
    </source>
</evidence>
<reference evidence="9" key="1">
    <citation type="submission" date="2021-01" db="EMBL/GenBank/DDBJ databases">
        <authorList>
            <person name="Eckstrom K.M.E."/>
        </authorList>
    </citation>
    <scope>NUCLEOTIDE SEQUENCE</scope>
    <source>
        <strain evidence="9">UVCC 0001</strain>
    </source>
</reference>
<evidence type="ECO:0000256" key="1">
    <source>
        <dbReference type="ARBA" id="ARBA00005080"/>
    </source>
</evidence>
<evidence type="ECO:0000256" key="3">
    <source>
        <dbReference type="ARBA" id="ARBA00012715"/>
    </source>
</evidence>
<accession>A0AAD9MN27</accession>
<evidence type="ECO:0000313" key="10">
    <source>
        <dbReference type="Proteomes" id="UP001255856"/>
    </source>
</evidence>